<evidence type="ECO:0000256" key="4">
    <source>
        <dbReference type="ARBA" id="ARBA00022958"/>
    </source>
</evidence>
<dbReference type="Gene3D" id="3.40.50.720">
    <property type="entry name" value="NAD(P)-binding Rossmann-like Domain"/>
    <property type="match status" value="1"/>
</dbReference>
<dbReference type="PRINTS" id="PR00335">
    <property type="entry name" value="KUPTAKETRKA"/>
</dbReference>
<name>A0A7C1FSE9_THERO</name>
<sequence length="222" mass="24489">MYIIVVGGGKVGYYLTKTLVNEGYEVFLIEKNPVKVQLYRDRFGAIVMQGDGAEVATLAAAGAGRADVVIAVTGDDEDNLVICQVARERFGVRRTIARVNNPKNEELFRRLGIDVTVSQTNVILSLIEQQIPERPFVHLLALRHADLAIVEAKVAAESPVVHQPIWQLPLPPESIITAILRRGELIIPTGQTVIEPGDELIIVTKQQREAELRELLCVPATR</sequence>
<keyword evidence="4" id="KW-0630">Potassium</keyword>
<dbReference type="PANTHER" id="PTHR43833:SF5">
    <property type="entry name" value="TRK SYSTEM POTASSIUM UPTAKE PROTEIN TRKA"/>
    <property type="match status" value="1"/>
</dbReference>
<evidence type="ECO:0000256" key="1">
    <source>
        <dbReference type="ARBA" id="ARBA00017378"/>
    </source>
</evidence>
<evidence type="ECO:0000256" key="6">
    <source>
        <dbReference type="ARBA" id="ARBA00023065"/>
    </source>
</evidence>
<dbReference type="InterPro" id="IPR006036">
    <property type="entry name" value="K_uptake_TrkA"/>
</dbReference>
<dbReference type="SUPFAM" id="SSF116726">
    <property type="entry name" value="TrkA C-terminal domain-like"/>
    <property type="match status" value="1"/>
</dbReference>
<evidence type="ECO:0000259" key="8">
    <source>
        <dbReference type="PROSITE" id="PS51202"/>
    </source>
</evidence>
<dbReference type="GO" id="GO:0015079">
    <property type="term" value="F:potassium ion transmembrane transporter activity"/>
    <property type="evidence" value="ECO:0007669"/>
    <property type="project" value="InterPro"/>
</dbReference>
<keyword evidence="6" id="KW-0406">Ion transport</keyword>
<dbReference type="SUPFAM" id="SSF51735">
    <property type="entry name" value="NAD(P)-binding Rossmann-fold domains"/>
    <property type="match status" value="1"/>
</dbReference>
<proteinExistence type="predicted"/>
<dbReference type="InterPro" id="IPR036721">
    <property type="entry name" value="RCK_C_sf"/>
</dbReference>
<dbReference type="EMBL" id="DSJL01000011">
    <property type="protein sequence ID" value="HEF65494.1"/>
    <property type="molecule type" value="Genomic_DNA"/>
</dbReference>
<accession>A0A7C1FSE9</accession>
<keyword evidence="2" id="KW-0813">Transport</keyword>
<protein>
    <recommendedName>
        <fullName evidence="1">Trk system potassium uptake protein TrkA</fullName>
    </recommendedName>
</protein>
<keyword evidence="3" id="KW-0633">Potassium transport</keyword>
<organism evidence="9">
    <name type="scientific">Thermomicrobium roseum</name>
    <dbReference type="NCBI Taxonomy" id="500"/>
    <lineage>
        <taxon>Bacteria</taxon>
        <taxon>Pseudomonadati</taxon>
        <taxon>Thermomicrobiota</taxon>
        <taxon>Thermomicrobia</taxon>
        <taxon>Thermomicrobiales</taxon>
        <taxon>Thermomicrobiaceae</taxon>
        <taxon>Thermomicrobium</taxon>
    </lineage>
</organism>
<evidence type="ECO:0000256" key="5">
    <source>
        <dbReference type="ARBA" id="ARBA00023027"/>
    </source>
</evidence>
<dbReference type="PANTHER" id="PTHR43833">
    <property type="entry name" value="POTASSIUM CHANNEL PROTEIN 2-RELATED-RELATED"/>
    <property type="match status" value="1"/>
</dbReference>
<dbReference type="Pfam" id="PF02254">
    <property type="entry name" value="TrkA_N"/>
    <property type="match status" value="1"/>
</dbReference>
<dbReference type="InterPro" id="IPR050721">
    <property type="entry name" value="Trk_Ktr_HKT_K-transport"/>
</dbReference>
<comment type="caution">
    <text evidence="9">The sequence shown here is derived from an EMBL/GenBank/DDBJ whole genome shotgun (WGS) entry which is preliminary data.</text>
</comment>
<dbReference type="InterPro" id="IPR003148">
    <property type="entry name" value="RCK_N"/>
</dbReference>
<evidence type="ECO:0000313" key="9">
    <source>
        <dbReference type="EMBL" id="HEF65494.1"/>
    </source>
</evidence>
<evidence type="ECO:0000256" key="3">
    <source>
        <dbReference type="ARBA" id="ARBA00022538"/>
    </source>
</evidence>
<reference evidence="9" key="1">
    <citation type="journal article" date="2020" name="mSystems">
        <title>Genome- and Community-Level Interaction Insights into Carbon Utilization and Element Cycling Functions of Hydrothermarchaeota in Hydrothermal Sediment.</title>
        <authorList>
            <person name="Zhou Z."/>
            <person name="Liu Y."/>
            <person name="Xu W."/>
            <person name="Pan J."/>
            <person name="Luo Z.H."/>
            <person name="Li M."/>
        </authorList>
    </citation>
    <scope>NUCLEOTIDE SEQUENCE [LARGE SCALE GENOMIC DNA]</scope>
    <source>
        <strain evidence="9">SpSt-222</strain>
    </source>
</reference>
<evidence type="ECO:0000256" key="2">
    <source>
        <dbReference type="ARBA" id="ARBA00022448"/>
    </source>
</evidence>
<keyword evidence="5" id="KW-0520">NAD</keyword>
<dbReference type="PROSITE" id="PS51201">
    <property type="entry name" value="RCK_N"/>
    <property type="match status" value="1"/>
</dbReference>
<dbReference type="InterPro" id="IPR036291">
    <property type="entry name" value="NAD(P)-bd_dom_sf"/>
</dbReference>
<evidence type="ECO:0000259" key="7">
    <source>
        <dbReference type="PROSITE" id="PS51201"/>
    </source>
</evidence>
<feature type="domain" description="RCK C-terminal" evidence="8">
    <location>
        <begin position="137"/>
        <end position="218"/>
    </location>
</feature>
<dbReference type="PROSITE" id="PS51202">
    <property type="entry name" value="RCK_C"/>
    <property type="match status" value="1"/>
</dbReference>
<feature type="domain" description="RCK N-terminal" evidence="7">
    <location>
        <begin position="1"/>
        <end position="117"/>
    </location>
</feature>
<dbReference type="AlphaFoldDB" id="A0A7C1FSE9"/>
<gene>
    <name evidence="9" type="ORF">ENP47_07855</name>
</gene>
<dbReference type="Pfam" id="PF02080">
    <property type="entry name" value="TrkA_C"/>
    <property type="match status" value="1"/>
</dbReference>
<dbReference type="Gene3D" id="3.30.70.1450">
    <property type="entry name" value="Regulator of K+ conductance, C-terminal domain"/>
    <property type="match status" value="1"/>
</dbReference>
<dbReference type="InterPro" id="IPR006037">
    <property type="entry name" value="RCK_C"/>
</dbReference>
<dbReference type="GO" id="GO:0005886">
    <property type="term" value="C:plasma membrane"/>
    <property type="evidence" value="ECO:0007669"/>
    <property type="project" value="InterPro"/>
</dbReference>